<evidence type="ECO:0000256" key="1">
    <source>
        <dbReference type="ARBA" id="ARBA00022448"/>
    </source>
</evidence>
<keyword evidence="4" id="KW-0997">Cell inner membrane</keyword>
<dbReference type="Proteomes" id="UP000054396">
    <property type="component" value="Unassembled WGS sequence"/>
</dbReference>
<dbReference type="InterPro" id="IPR003593">
    <property type="entry name" value="AAA+_ATPase"/>
</dbReference>
<dbReference type="InterPro" id="IPR008995">
    <property type="entry name" value="Mo/tungstate-bd_C_term_dom"/>
</dbReference>
<reference evidence="12 13" key="1">
    <citation type="submission" date="2015-12" db="EMBL/GenBank/DDBJ databases">
        <authorList>
            <person name="Shamseldin A."/>
            <person name="Moawad H."/>
            <person name="Abd El-Rahim W.M."/>
            <person name="Sadowsky M.J."/>
        </authorList>
    </citation>
    <scope>NUCLEOTIDE SEQUENCE [LARGE SCALE GENOMIC DNA]</scope>
    <source>
        <strain evidence="12 13">SJ5A-1</strain>
    </source>
</reference>
<keyword evidence="6 12" id="KW-0067">ATP-binding</keyword>
<dbReference type="STRING" id="1685382.AVJ23_11910"/>
<evidence type="ECO:0000313" key="12">
    <source>
        <dbReference type="EMBL" id="KUF10577.1"/>
    </source>
</evidence>
<evidence type="ECO:0000259" key="11">
    <source>
        <dbReference type="PROSITE" id="PS51866"/>
    </source>
</evidence>
<dbReference type="AlphaFoldDB" id="A0A0W7WJ72"/>
<gene>
    <name evidence="12" type="ORF">AVJ23_11910</name>
</gene>
<dbReference type="GO" id="GO:0140359">
    <property type="term" value="F:ABC-type transporter activity"/>
    <property type="evidence" value="ECO:0007669"/>
    <property type="project" value="InterPro"/>
</dbReference>
<dbReference type="PANTHER" id="PTHR43514:SF4">
    <property type="entry name" value="ABC TRANSPORTER I FAMILY MEMBER 10"/>
    <property type="match status" value="1"/>
</dbReference>
<keyword evidence="2" id="KW-1003">Cell membrane</keyword>
<sequence length="372" mass="39330">MSGAQDRGLDVALDHRLGDFHLQAEFSATEGLTVLFGRSGSGKTTLVNAVAGLLRPQSGRIAVDGTVLVDTARGIWRPPHRRRVGYVFQDARLFPHLTVRQNLLYGRRFAPCEGAPRLDDVVGMLGIGALLSRRPAALSGGEKQRVAIGRALLANPALILADEPLAALDEPRKAEILPYFERLREVTRTPILYVSHAPGEVARLASTVVVLEAGRVIRCGPAAEVLSDPAVTPAGIRGVGAVLQARIRTHHEDGLTELEAGGQRLFLPRVAQAPGTLVRVRVAAQDVILSREAPRGLSALNILPGRIDAVRAGEGPGALVTLDTAAGRILARVTRRSAEALGLAPGTPCHAVIKTVSIAREDVGAAAPRQSS</sequence>
<evidence type="ECO:0000313" key="13">
    <source>
        <dbReference type="Proteomes" id="UP000054396"/>
    </source>
</evidence>
<dbReference type="GO" id="GO:0016020">
    <property type="term" value="C:membrane"/>
    <property type="evidence" value="ECO:0007669"/>
    <property type="project" value="InterPro"/>
</dbReference>
<evidence type="ECO:0000256" key="3">
    <source>
        <dbReference type="ARBA" id="ARBA00022505"/>
    </source>
</evidence>
<dbReference type="GO" id="GO:0016887">
    <property type="term" value="F:ATP hydrolysis activity"/>
    <property type="evidence" value="ECO:0007669"/>
    <property type="project" value="InterPro"/>
</dbReference>
<dbReference type="SUPFAM" id="SSF52540">
    <property type="entry name" value="P-loop containing nucleoside triphosphate hydrolases"/>
    <property type="match status" value="1"/>
</dbReference>
<evidence type="ECO:0000256" key="5">
    <source>
        <dbReference type="ARBA" id="ARBA00022741"/>
    </source>
</evidence>
<dbReference type="Pfam" id="PF03459">
    <property type="entry name" value="TOBE"/>
    <property type="match status" value="1"/>
</dbReference>
<dbReference type="PROSITE" id="PS00211">
    <property type="entry name" value="ABC_TRANSPORTER_1"/>
    <property type="match status" value="1"/>
</dbReference>
<dbReference type="PROSITE" id="PS51866">
    <property type="entry name" value="MOP"/>
    <property type="match status" value="1"/>
</dbReference>
<evidence type="ECO:0000256" key="4">
    <source>
        <dbReference type="ARBA" id="ARBA00022519"/>
    </source>
</evidence>
<dbReference type="InterPro" id="IPR004606">
    <property type="entry name" value="Mop_domain"/>
</dbReference>
<dbReference type="NCBIfam" id="TIGR02142">
    <property type="entry name" value="modC_ABC"/>
    <property type="match status" value="1"/>
</dbReference>
<dbReference type="InterPro" id="IPR050334">
    <property type="entry name" value="Molybdenum_import_ModC"/>
</dbReference>
<dbReference type="SUPFAM" id="SSF50331">
    <property type="entry name" value="MOP-like"/>
    <property type="match status" value="1"/>
</dbReference>
<protein>
    <submittedName>
        <fullName evidence="12">Molybdenum ABC transporter ATP-binding protein</fullName>
    </submittedName>
</protein>
<name>A0A0W7WJ72_9RHOB</name>
<evidence type="ECO:0000256" key="2">
    <source>
        <dbReference type="ARBA" id="ARBA00022475"/>
    </source>
</evidence>
<dbReference type="GO" id="GO:0015098">
    <property type="term" value="F:molybdate ion transmembrane transporter activity"/>
    <property type="evidence" value="ECO:0007669"/>
    <property type="project" value="InterPro"/>
</dbReference>
<dbReference type="InterPro" id="IPR003439">
    <property type="entry name" value="ABC_transporter-like_ATP-bd"/>
</dbReference>
<comment type="caution">
    <text evidence="12">The sequence shown here is derived from an EMBL/GenBank/DDBJ whole genome shotgun (WGS) entry which is preliminary data.</text>
</comment>
<evidence type="ECO:0000259" key="10">
    <source>
        <dbReference type="PROSITE" id="PS50893"/>
    </source>
</evidence>
<accession>A0A0W7WJ72</accession>
<dbReference type="Gene3D" id="2.40.50.100">
    <property type="match status" value="1"/>
</dbReference>
<dbReference type="InterPro" id="IPR027417">
    <property type="entry name" value="P-loop_NTPase"/>
</dbReference>
<dbReference type="EMBL" id="LPXO01000006">
    <property type="protein sequence ID" value="KUF10577.1"/>
    <property type="molecule type" value="Genomic_DNA"/>
</dbReference>
<dbReference type="RefSeq" id="WP_058862416.1">
    <property type="nucleotide sequence ID" value="NZ_LPXO01000006.1"/>
</dbReference>
<keyword evidence="13" id="KW-1185">Reference proteome</keyword>
<feature type="domain" description="ABC transporter" evidence="10">
    <location>
        <begin position="6"/>
        <end position="238"/>
    </location>
</feature>
<keyword evidence="5" id="KW-0547">Nucleotide-binding</keyword>
<evidence type="ECO:0000256" key="9">
    <source>
        <dbReference type="PROSITE-ProRule" id="PRU01213"/>
    </source>
</evidence>
<evidence type="ECO:0000256" key="6">
    <source>
        <dbReference type="ARBA" id="ARBA00022840"/>
    </source>
</evidence>
<dbReference type="SMART" id="SM00382">
    <property type="entry name" value="AAA"/>
    <property type="match status" value="1"/>
</dbReference>
<keyword evidence="3 9" id="KW-0500">Molybdenum</keyword>
<keyword evidence="1" id="KW-0813">Transport</keyword>
<organism evidence="12 13">
    <name type="scientific">Pseudoponticoccus marisrubri</name>
    <dbReference type="NCBI Taxonomy" id="1685382"/>
    <lineage>
        <taxon>Bacteria</taxon>
        <taxon>Pseudomonadati</taxon>
        <taxon>Pseudomonadota</taxon>
        <taxon>Alphaproteobacteria</taxon>
        <taxon>Rhodobacterales</taxon>
        <taxon>Roseobacteraceae</taxon>
        <taxon>Pseudoponticoccus</taxon>
    </lineage>
</organism>
<proteinExistence type="predicted"/>
<dbReference type="GO" id="GO:0005524">
    <property type="term" value="F:ATP binding"/>
    <property type="evidence" value="ECO:0007669"/>
    <property type="project" value="UniProtKB-KW"/>
</dbReference>
<dbReference type="Gene3D" id="3.40.50.300">
    <property type="entry name" value="P-loop containing nucleotide triphosphate hydrolases"/>
    <property type="match status" value="1"/>
</dbReference>
<keyword evidence="8" id="KW-0472">Membrane</keyword>
<feature type="domain" description="Mop" evidence="11">
    <location>
        <begin position="296"/>
        <end position="362"/>
    </location>
</feature>
<dbReference type="InterPro" id="IPR017871">
    <property type="entry name" value="ABC_transporter-like_CS"/>
</dbReference>
<dbReference type="PROSITE" id="PS50893">
    <property type="entry name" value="ABC_TRANSPORTER_2"/>
    <property type="match status" value="1"/>
</dbReference>
<dbReference type="InterPro" id="IPR011868">
    <property type="entry name" value="ModC_ABC_ATP-bd"/>
</dbReference>
<keyword evidence="7" id="KW-1278">Translocase</keyword>
<evidence type="ECO:0000256" key="8">
    <source>
        <dbReference type="ARBA" id="ARBA00023136"/>
    </source>
</evidence>
<evidence type="ECO:0000256" key="7">
    <source>
        <dbReference type="ARBA" id="ARBA00022967"/>
    </source>
</evidence>
<dbReference type="PANTHER" id="PTHR43514">
    <property type="entry name" value="ABC TRANSPORTER I FAMILY MEMBER 10"/>
    <property type="match status" value="1"/>
</dbReference>
<dbReference type="Pfam" id="PF00005">
    <property type="entry name" value="ABC_tran"/>
    <property type="match status" value="1"/>
</dbReference>
<dbReference type="InterPro" id="IPR005116">
    <property type="entry name" value="Transp-assoc_OB_typ1"/>
</dbReference>
<dbReference type="OrthoDB" id="9802264at2"/>